<feature type="transmembrane region" description="Helical" evidence="1">
    <location>
        <begin position="6"/>
        <end position="34"/>
    </location>
</feature>
<dbReference type="InterPro" id="IPR036514">
    <property type="entry name" value="SGNH_hydro_sf"/>
</dbReference>
<evidence type="ECO:0000313" key="3">
    <source>
        <dbReference type="Proteomes" id="UP000199306"/>
    </source>
</evidence>
<evidence type="ECO:0000256" key="1">
    <source>
        <dbReference type="SAM" id="Phobius"/>
    </source>
</evidence>
<gene>
    <name evidence="2" type="ORF">SAMN04515674_102347</name>
</gene>
<keyword evidence="3" id="KW-1185">Reference proteome</keyword>
<reference evidence="2 3" key="1">
    <citation type="submission" date="2016-10" db="EMBL/GenBank/DDBJ databases">
        <authorList>
            <person name="de Groot N.N."/>
        </authorList>
    </citation>
    <scope>NUCLEOTIDE SEQUENCE [LARGE SCALE GENOMIC DNA]</scope>
    <source>
        <strain evidence="3">E92,LMG 26720,CCM 7988</strain>
    </source>
</reference>
<dbReference type="OrthoDB" id="929628at2"/>
<dbReference type="GO" id="GO:0016788">
    <property type="term" value="F:hydrolase activity, acting on ester bonds"/>
    <property type="evidence" value="ECO:0007669"/>
    <property type="project" value="UniProtKB-ARBA"/>
</dbReference>
<dbReference type="RefSeq" id="WP_092013010.1">
    <property type="nucleotide sequence ID" value="NZ_FOXH01000002.1"/>
</dbReference>
<dbReference type="EMBL" id="FOXH01000002">
    <property type="protein sequence ID" value="SFP30550.1"/>
    <property type="molecule type" value="Genomic_DNA"/>
</dbReference>
<dbReference type="Gene3D" id="3.40.50.1110">
    <property type="entry name" value="SGNH hydrolase"/>
    <property type="match status" value="1"/>
</dbReference>
<keyword evidence="2" id="KW-0378">Hydrolase</keyword>
<accession>A0A1I5P9T4</accession>
<organism evidence="2 3">
    <name type="scientific">Pseudarcicella hirudinis</name>
    <dbReference type="NCBI Taxonomy" id="1079859"/>
    <lineage>
        <taxon>Bacteria</taxon>
        <taxon>Pseudomonadati</taxon>
        <taxon>Bacteroidota</taxon>
        <taxon>Cytophagia</taxon>
        <taxon>Cytophagales</taxon>
        <taxon>Flectobacillaceae</taxon>
        <taxon>Pseudarcicella</taxon>
    </lineage>
</organism>
<dbReference type="AlphaFoldDB" id="A0A1I5P9T4"/>
<name>A0A1I5P9T4_9BACT</name>
<keyword evidence="1" id="KW-1133">Transmembrane helix</keyword>
<sequence>MITTLFIISALFVTTVFHGIALNALLLRIALFIFTLTVLKLASRSKYPFLKNISFSILIFAFFWFLIELSIWGLAKSGCLKINYPSNVLLSVNANVEKTDRKPFWGDFSEVFGRWRLPNDSIQKLRCEDNSVLKYQTNSFGARDKERSQYNNTSKKRIIMLGDSFIEGIMVNTRDRLSDLLEKNTGNEHLNFAIVGASPINYYLIYKSLAKKLSHDVVIIGILPANDFEDFSEEGTIGLINYPIYRPYWKKSGNKYNLKYSLASINQSYGSLAIYDKPSLIYATKDSVYRNLSFGQKLLIELRSSSYVFGFIGEMVSKQARDKYNQTSIFEEYPKEKWPEFSYSLEKLLEESKEKKVLVLTIPILKEIKIYQKNQKNELAPKMASFLKNKGVSYIDLLPILAKNQEPESLYQSCDGHWNENGEKFVSETLLKHPVYQEIIR</sequence>
<evidence type="ECO:0000313" key="2">
    <source>
        <dbReference type="EMBL" id="SFP30550.1"/>
    </source>
</evidence>
<dbReference type="STRING" id="1079859.SAMN04515674_102347"/>
<proteinExistence type="predicted"/>
<dbReference type="SUPFAM" id="SSF52266">
    <property type="entry name" value="SGNH hydrolase"/>
    <property type="match status" value="1"/>
</dbReference>
<keyword evidence="1" id="KW-0812">Transmembrane</keyword>
<keyword evidence="1" id="KW-0472">Membrane</keyword>
<protein>
    <submittedName>
        <fullName evidence="2">GDSL-like Lipase/Acylhydrolase</fullName>
    </submittedName>
</protein>
<feature type="transmembrane region" description="Helical" evidence="1">
    <location>
        <begin position="55"/>
        <end position="75"/>
    </location>
</feature>
<dbReference type="Proteomes" id="UP000199306">
    <property type="component" value="Unassembled WGS sequence"/>
</dbReference>